<dbReference type="Proteomes" id="UP001054945">
    <property type="component" value="Unassembled WGS sequence"/>
</dbReference>
<dbReference type="EMBL" id="BPLR01004192">
    <property type="protein sequence ID" value="GIX93082.1"/>
    <property type="molecule type" value="Genomic_DNA"/>
</dbReference>
<protein>
    <submittedName>
        <fullName evidence="1">Uncharacterized protein</fullName>
    </submittedName>
</protein>
<evidence type="ECO:0000313" key="2">
    <source>
        <dbReference type="Proteomes" id="UP001054945"/>
    </source>
</evidence>
<proteinExistence type="predicted"/>
<comment type="caution">
    <text evidence="1">The sequence shown here is derived from an EMBL/GenBank/DDBJ whole genome shotgun (WGS) entry which is preliminary data.</text>
</comment>
<gene>
    <name evidence="1" type="ORF">CEXT_423711</name>
</gene>
<accession>A0AAV4P781</accession>
<reference evidence="1 2" key="1">
    <citation type="submission" date="2021-06" db="EMBL/GenBank/DDBJ databases">
        <title>Caerostris extrusa draft genome.</title>
        <authorList>
            <person name="Kono N."/>
            <person name="Arakawa K."/>
        </authorList>
    </citation>
    <scope>NUCLEOTIDE SEQUENCE [LARGE SCALE GENOMIC DNA]</scope>
</reference>
<dbReference type="AlphaFoldDB" id="A0AAV4P781"/>
<keyword evidence="2" id="KW-1185">Reference proteome</keyword>
<evidence type="ECO:0000313" key="1">
    <source>
        <dbReference type="EMBL" id="GIX93082.1"/>
    </source>
</evidence>
<sequence>MRTAGPEASTLALGGPDASPPDFFLTGKLFDLTLRTDPEEGEISQALFSVKISKQKNRIKKNVTHVRRAAMHLRLISSSLIPDFFLSFDLTFRTDPEERQNQPFFAFESKSVNRKIE</sequence>
<name>A0AAV4P781_CAEEX</name>
<organism evidence="1 2">
    <name type="scientific">Caerostris extrusa</name>
    <name type="common">Bark spider</name>
    <name type="synonym">Caerostris bankana</name>
    <dbReference type="NCBI Taxonomy" id="172846"/>
    <lineage>
        <taxon>Eukaryota</taxon>
        <taxon>Metazoa</taxon>
        <taxon>Ecdysozoa</taxon>
        <taxon>Arthropoda</taxon>
        <taxon>Chelicerata</taxon>
        <taxon>Arachnida</taxon>
        <taxon>Araneae</taxon>
        <taxon>Araneomorphae</taxon>
        <taxon>Entelegynae</taxon>
        <taxon>Araneoidea</taxon>
        <taxon>Araneidae</taxon>
        <taxon>Caerostris</taxon>
    </lineage>
</organism>